<protein>
    <submittedName>
        <fullName evidence="3">Integrase</fullName>
    </submittedName>
</protein>
<keyword evidence="1" id="KW-0233">DNA recombination</keyword>
<dbReference type="PROSITE" id="PS51898">
    <property type="entry name" value="TYR_RECOMBINASE"/>
    <property type="match status" value="1"/>
</dbReference>
<comment type="caution">
    <text evidence="3">The sequence shown here is derived from an EMBL/GenBank/DDBJ whole genome shotgun (WGS) entry which is preliminary data.</text>
</comment>
<gene>
    <name evidence="3" type="ORF">B1A_00707</name>
</gene>
<dbReference type="EMBL" id="AUZX01000539">
    <property type="protein sequence ID" value="EQD80612.1"/>
    <property type="molecule type" value="Genomic_DNA"/>
</dbReference>
<dbReference type="GO" id="GO:0015074">
    <property type="term" value="P:DNA integration"/>
    <property type="evidence" value="ECO:0007669"/>
    <property type="project" value="InterPro"/>
</dbReference>
<sequence>MATEVRSNPDKFRYVTQEETKAILEHCPDATWKAIVCLVRYGGLRCPSEVLSLQWGHVNWERSRLTVPSPKTAHHEGKSSRVIPLFPELQLALAEALEQAQPGEQFIVQRYRSSAVNLRTHLERIIIKAGVAPWPKSFL</sequence>
<evidence type="ECO:0000313" key="3">
    <source>
        <dbReference type="EMBL" id="EQD80612.1"/>
    </source>
</evidence>
<evidence type="ECO:0000256" key="1">
    <source>
        <dbReference type="ARBA" id="ARBA00023172"/>
    </source>
</evidence>
<dbReference type="InterPro" id="IPR011010">
    <property type="entry name" value="DNA_brk_join_enz"/>
</dbReference>
<reference evidence="3" key="1">
    <citation type="submission" date="2013-08" db="EMBL/GenBank/DDBJ databases">
        <authorList>
            <person name="Mendez C."/>
            <person name="Richter M."/>
            <person name="Ferrer M."/>
            <person name="Sanchez J."/>
        </authorList>
    </citation>
    <scope>NUCLEOTIDE SEQUENCE</scope>
</reference>
<dbReference type="Pfam" id="PF00589">
    <property type="entry name" value="Phage_integrase"/>
    <property type="match status" value="1"/>
</dbReference>
<dbReference type="AlphaFoldDB" id="T1CDS7"/>
<dbReference type="GO" id="GO:0003677">
    <property type="term" value="F:DNA binding"/>
    <property type="evidence" value="ECO:0007669"/>
    <property type="project" value="InterPro"/>
</dbReference>
<dbReference type="SUPFAM" id="SSF56349">
    <property type="entry name" value="DNA breaking-rejoining enzymes"/>
    <property type="match status" value="1"/>
</dbReference>
<dbReference type="Gene3D" id="1.10.443.10">
    <property type="entry name" value="Intergrase catalytic core"/>
    <property type="match status" value="1"/>
</dbReference>
<accession>T1CDS7</accession>
<feature type="domain" description="Tyr recombinase" evidence="2">
    <location>
        <begin position="10"/>
        <end position="139"/>
    </location>
</feature>
<proteinExistence type="predicted"/>
<dbReference type="GO" id="GO:0006310">
    <property type="term" value="P:DNA recombination"/>
    <property type="evidence" value="ECO:0007669"/>
    <property type="project" value="UniProtKB-KW"/>
</dbReference>
<reference evidence="3" key="2">
    <citation type="journal article" date="2014" name="ISME J.">
        <title>Microbial stratification in low pH oxic and suboxic macroscopic growths along an acid mine drainage.</title>
        <authorList>
            <person name="Mendez-Garcia C."/>
            <person name="Mesa V."/>
            <person name="Sprenger R.R."/>
            <person name="Richter M."/>
            <person name="Diez M.S."/>
            <person name="Solano J."/>
            <person name="Bargiela R."/>
            <person name="Golyshina O.V."/>
            <person name="Manteca A."/>
            <person name="Ramos J.L."/>
            <person name="Gallego J.R."/>
            <person name="Llorente I."/>
            <person name="Martins Dos Santos V.A."/>
            <person name="Jensen O.N."/>
            <person name="Pelaez A.I."/>
            <person name="Sanchez J."/>
            <person name="Ferrer M."/>
        </authorList>
    </citation>
    <scope>NUCLEOTIDE SEQUENCE</scope>
</reference>
<organism evidence="3">
    <name type="scientific">mine drainage metagenome</name>
    <dbReference type="NCBI Taxonomy" id="410659"/>
    <lineage>
        <taxon>unclassified sequences</taxon>
        <taxon>metagenomes</taxon>
        <taxon>ecological metagenomes</taxon>
    </lineage>
</organism>
<dbReference type="InterPro" id="IPR002104">
    <property type="entry name" value="Integrase_catalytic"/>
</dbReference>
<dbReference type="InterPro" id="IPR013762">
    <property type="entry name" value="Integrase-like_cat_sf"/>
</dbReference>
<name>T1CDS7_9ZZZZ</name>
<evidence type="ECO:0000259" key="2">
    <source>
        <dbReference type="PROSITE" id="PS51898"/>
    </source>
</evidence>